<dbReference type="EMBL" id="AWVF01000398">
    <property type="protein sequence ID" value="ERJ88909.1"/>
    <property type="molecule type" value="Genomic_DNA"/>
</dbReference>
<evidence type="ECO:0000313" key="2">
    <source>
        <dbReference type="Proteomes" id="UP000016662"/>
    </source>
</evidence>
<gene>
    <name evidence="1" type="ORF">RUMCAL_03051</name>
</gene>
<comment type="caution">
    <text evidence="1">The sequence shown here is derived from an EMBL/GenBank/DDBJ whole genome shotgun (WGS) entry which is preliminary data.</text>
</comment>
<reference evidence="1 2" key="1">
    <citation type="submission" date="2013-07" db="EMBL/GenBank/DDBJ databases">
        <authorList>
            <person name="Weinstock G."/>
            <person name="Sodergren E."/>
            <person name="Wylie T."/>
            <person name="Fulton L."/>
            <person name="Fulton R."/>
            <person name="Fronick C."/>
            <person name="O'Laughlin M."/>
            <person name="Godfrey J."/>
            <person name="Miner T."/>
            <person name="Herter B."/>
            <person name="Appelbaum E."/>
            <person name="Cordes M."/>
            <person name="Lek S."/>
            <person name="Wollam A."/>
            <person name="Pepin K.H."/>
            <person name="Palsikar V.B."/>
            <person name="Mitreva M."/>
            <person name="Wilson R.K."/>
        </authorList>
    </citation>
    <scope>NUCLEOTIDE SEQUENCE [LARGE SCALE GENOMIC DNA]</scope>
    <source>
        <strain evidence="1 2">ATCC 27760</strain>
    </source>
</reference>
<dbReference type="HOGENOM" id="CLU_2818789_0_0_9"/>
<accession>U2LHG2</accession>
<proteinExistence type="predicted"/>
<evidence type="ECO:0000313" key="1">
    <source>
        <dbReference type="EMBL" id="ERJ88909.1"/>
    </source>
</evidence>
<organism evidence="1 2">
    <name type="scientific">Ruminococcus callidus ATCC 27760</name>
    <dbReference type="NCBI Taxonomy" id="411473"/>
    <lineage>
        <taxon>Bacteria</taxon>
        <taxon>Bacillati</taxon>
        <taxon>Bacillota</taxon>
        <taxon>Clostridia</taxon>
        <taxon>Eubacteriales</taxon>
        <taxon>Oscillospiraceae</taxon>
        <taxon>Ruminococcus</taxon>
    </lineage>
</organism>
<name>U2LHG2_9FIRM</name>
<keyword evidence="2" id="KW-1185">Reference proteome</keyword>
<sequence length="67" mass="7508">ALAEKLPKVKTKPHTGELCGAVLEVINPKSRSRKALAVVPNMANRSHLHAMTMIFKDLLRQVFFVVR</sequence>
<feature type="non-terminal residue" evidence="1">
    <location>
        <position position="1"/>
    </location>
</feature>
<protein>
    <submittedName>
        <fullName evidence="1">Uncharacterized protein</fullName>
    </submittedName>
</protein>
<dbReference type="RefSeq" id="WP_021681276.1">
    <property type="nucleotide sequence ID" value="NZ_KI260340.1"/>
</dbReference>
<dbReference type="STRING" id="411473.RUMCAL_03051"/>
<dbReference type="AlphaFoldDB" id="U2LHG2"/>
<dbReference type="Proteomes" id="UP000016662">
    <property type="component" value="Unassembled WGS sequence"/>
</dbReference>